<feature type="binding site" evidence="8">
    <location>
        <position position="8"/>
    </location>
    <ligand>
        <name>Mg(2+)</name>
        <dbReference type="ChEBI" id="CHEBI:18420"/>
    </ligand>
</feature>
<dbReference type="InterPro" id="IPR002582">
    <property type="entry name" value="ACPS"/>
</dbReference>
<dbReference type="EC" id="2.7.8.7" evidence="8"/>
<dbReference type="InterPro" id="IPR004568">
    <property type="entry name" value="Ppantetheine-prot_Trfase_dom"/>
</dbReference>
<evidence type="ECO:0000256" key="1">
    <source>
        <dbReference type="ARBA" id="ARBA00022516"/>
    </source>
</evidence>
<organism evidence="10 11">
    <name type="scientific">Nitrincola tapanii</name>
    <dbReference type="NCBI Taxonomy" id="1708751"/>
    <lineage>
        <taxon>Bacteria</taxon>
        <taxon>Pseudomonadati</taxon>
        <taxon>Pseudomonadota</taxon>
        <taxon>Gammaproteobacteria</taxon>
        <taxon>Oceanospirillales</taxon>
        <taxon>Oceanospirillaceae</taxon>
        <taxon>Nitrincola</taxon>
    </lineage>
</organism>
<evidence type="ECO:0000259" key="9">
    <source>
        <dbReference type="Pfam" id="PF01648"/>
    </source>
</evidence>
<sequence>MIVGVGVDMVVIERMAQALQRTPRIARRLLADAEWLEFEQVKDPARFLAKRFAVKEAVLKALGTGLAQGISWQEICVQKTAAGQPYVTLQGQAARQAESLGIQHWHVSYSDEKAQVVALAIAEK</sequence>
<dbReference type="NCBIfam" id="TIGR00516">
    <property type="entry name" value="acpS"/>
    <property type="match status" value="1"/>
</dbReference>
<reference evidence="10 11" key="1">
    <citation type="submission" date="2019-03" db="EMBL/GenBank/DDBJ databases">
        <title>Nitrincola sp. nov. isolated from an Indian soda lake.</title>
        <authorList>
            <person name="Joshi A."/>
            <person name="Thite S.V."/>
            <person name="Joseph N."/>
            <person name="Dhotre D."/>
            <person name="Moorthy M."/>
            <person name="Shouche Y.S."/>
        </authorList>
    </citation>
    <scope>NUCLEOTIDE SEQUENCE [LARGE SCALE GENOMIC DNA]</scope>
    <source>
        <strain evidence="10 11">MEB193</strain>
    </source>
</reference>
<evidence type="ECO:0000256" key="4">
    <source>
        <dbReference type="ARBA" id="ARBA00022832"/>
    </source>
</evidence>
<dbReference type="NCBIfam" id="NF000832">
    <property type="entry name" value="PRK00070.3-2"/>
    <property type="match status" value="1"/>
</dbReference>
<comment type="cofactor">
    <cofactor evidence="8">
        <name>Mg(2+)</name>
        <dbReference type="ChEBI" id="CHEBI:18420"/>
    </cofactor>
</comment>
<comment type="function">
    <text evidence="8">Transfers the 4'-phosphopantetheine moiety from coenzyme A to a Ser of acyl-carrier-protein.</text>
</comment>
<name>A0A5A9W0T4_9GAMM</name>
<accession>A0A5A9W0T4</accession>
<keyword evidence="8" id="KW-0963">Cytoplasm</keyword>
<proteinExistence type="inferred from homology"/>
<keyword evidence="6 8" id="KW-0443">Lipid metabolism</keyword>
<dbReference type="Proteomes" id="UP000325302">
    <property type="component" value="Unassembled WGS sequence"/>
</dbReference>
<evidence type="ECO:0000256" key="8">
    <source>
        <dbReference type="HAMAP-Rule" id="MF_00101"/>
    </source>
</evidence>
<gene>
    <name evidence="8" type="primary">acpS</name>
    <name evidence="10" type="ORF">E1H14_10755</name>
</gene>
<dbReference type="Gene3D" id="3.90.470.20">
    <property type="entry name" value="4'-phosphopantetheinyl transferase domain"/>
    <property type="match status" value="1"/>
</dbReference>
<keyword evidence="1 8" id="KW-0444">Lipid biosynthesis</keyword>
<feature type="binding site" evidence="8">
    <location>
        <position position="56"/>
    </location>
    <ligand>
        <name>Mg(2+)</name>
        <dbReference type="ChEBI" id="CHEBI:18420"/>
    </ligand>
</feature>
<dbReference type="OrthoDB" id="517356at2"/>
<protein>
    <recommendedName>
        <fullName evidence="8">Holo-[acyl-carrier-protein] synthase</fullName>
        <shortName evidence="8">Holo-ACP synthase</shortName>
        <ecNumber evidence="8">2.7.8.7</ecNumber>
    </recommendedName>
    <alternativeName>
        <fullName evidence="8">4'-phosphopantetheinyl transferase AcpS</fullName>
    </alternativeName>
</protein>
<dbReference type="NCBIfam" id="TIGR00556">
    <property type="entry name" value="pantethn_trn"/>
    <property type="match status" value="1"/>
</dbReference>
<dbReference type="SUPFAM" id="SSF56214">
    <property type="entry name" value="4'-phosphopantetheinyl transferase"/>
    <property type="match status" value="1"/>
</dbReference>
<dbReference type="GO" id="GO:0005737">
    <property type="term" value="C:cytoplasm"/>
    <property type="evidence" value="ECO:0007669"/>
    <property type="project" value="UniProtKB-SubCell"/>
</dbReference>
<evidence type="ECO:0000256" key="6">
    <source>
        <dbReference type="ARBA" id="ARBA00023098"/>
    </source>
</evidence>
<dbReference type="RefSeq" id="WP_149391483.1">
    <property type="nucleotide sequence ID" value="NZ_SMRS01000008.1"/>
</dbReference>
<evidence type="ECO:0000256" key="2">
    <source>
        <dbReference type="ARBA" id="ARBA00022679"/>
    </source>
</evidence>
<dbReference type="GO" id="GO:0000287">
    <property type="term" value="F:magnesium ion binding"/>
    <property type="evidence" value="ECO:0007669"/>
    <property type="project" value="UniProtKB-UniRule"/>
</dbReference>
<evidence type="ECO:0000313" key="10">
    <source>
        <dbReference type="EMBL" id="KAA0873829.1"/>
    </source>
</evidence>
<dbReference type="GO" id="GO:0008897">
    <property type="term" value="F:holo-[acyl-carrier-protein] synthase activity"/>
    <property type="evidence" value="ECO:0007669"/>
    <property type="project" value="UniProtKB-UniRule"/>
</dbReference>
<dbReference type="GO" id="GO:0006633">
    <property type="term" value="P:fatty acid biosynthetic process"/>
    <property type="evidence" value="ECO:0007669"/>
    <property type="project" value="UniProtKB-UniRule"/>
</dbReference>
<dbReference type="InterPro" id="IPR008278">
    <property type="entry name" value="4-PPantetheinyl_Trfase_dom"/>
</dbReference>
<evidence type="ECO:0000256" key="5">
    <source>
        <dbReference type="ARBA" id="ARBA00022842"/>
    </source>
</evidence>
<keyword evidence="4 8" id="KW-0276">Fatty acid metabolism</keyword>
<dbReference type="HAMAP" id="MF_00101">
    <property type="entry name" value="AcpS"/>
    <property type="match status" value="1"/>
</dbReference>
<comment type="caution">
    <text evidence="10">The sequence shown here is derived from an EMBL/GenBank/DDBJ whole genome shotgun (WGS) entry which is preliminary data.</text>
</comment>
<keyword evidence="7 8" id="KW-0275">Fatty acid biosynthesis</keyword>
<evidence type="ECO:0000256" key="7">
    <source>
        <dbReference type="ARBA" id="ARBA00023160"/>
    </source>
</evidence>
<keyword evidence="2 8" id="KW-0808">Transferase</keyword>
<keyword evidence="5 8" id="KW-0460">Magnesium</keyword>
<comment type="catalytic activity">
    <reaction evidence="8">
        <text>apo-[ACP] + CoA = holo-[ACP] + adenosine 3',5'-bisphosphate + H(+)</text>
        <dbReference type="Rhea" id="RHEA:12068"/>
        <dbReference type="Rhea" id="RHEA-COMP:9685"/>
        <dbReference type="Rhea" id="RHEA-COMP:9690"/>
        <dbReference type="ChEBI" id="CHEBI:15378"/>
        <dbReference type="ChEBI" id="CHEBI:29999"/>
        <dbReference type="ChEBI" id="CHEBI:57287"/>
        <dbReference type="ChEBI" id="CHEBI:58343"/>
        <dbReference type="ChEBI" id="CHEBI:64479"/>
        <dbReference type="EC" id="2.7.8.7"/>
    </reaction>
</comment>
<evidence type="ECO:0000256" key="3">
    <source>
        <dbReference type="ARBA" id="ARBA00022723"/>
    </source>
</evidence>
<dbReference type="AlphaFoldDB" id="A0A5A9W0T4"/>
<comment type="similarity">
    <text evidence="8">Belongs to the P-Pant transferase superfamily. AcpS family.</text>
</comment>
<dbReference type="Pfam" id="PF01648">
    <property type="entry name" value="ACPS"/>
    <property type="match status" value="1"/>
</dbReference>
<keyword evidence="3 8" id="KW-0479">Metal-binding</keyword>
<comment type="subcellular location">
    <subcellularLocation>
        <location evidence="8">Cytoplasm</location>
    </subcellularLocation>
</comment>
<keyword evidence="11" id="KW-1185">Reference proteome</keyword>
<feature type="domain" description="4'-phosphopantetheinyl transferase" evidence="9">
    <location>
        <begin position="4"/>
        <end position="110"/>
    </location>
</feature>
<dbReference type="EMBL" id="SMRS01000008">
    <property type="protein sequence ID" value="KAA0873829.1"/>
    <property type="molecule type" value="Genomic_DNA"/>
</dbReference>
<evidence type="ECO:0000313" key="11">
    <source>
        <dbReference type="Proteomes" id="UP000325302"/>
    </source>
</evidence>
<dbReference type="InterPro" id="IPR037143">
    <property type="entry name" value="4-PPantetheinyl_Trfase_dom_sf"/>
</dbReference>